<organism evidence="1 2">
    <name type="scientific">Diphasiastrum complanatum</name>
    <name type="common">Issler's clubmoss</name>
    <name type="synonym">Lycopodium complanatum</name>
    <dbReference type="NCBI Taxonomy" id="34168"/>
    <lineage>
        <taxon>Eukaryota</taxon>
        <taxon>Viridiplantae</taxon>
        <taxon>Streptophyta</taxon>
        <taxon>Embryophyta</taxon>
        <taxon>Tracheophyta</taxon>
        <taxon>Lycopodiopsida</taxon>
        <taxon>Lycopodiales</taxon>
        <taxon>Lycopodiaceae</taxon>
        <taxon>Lycopodioideae</taxon>
        <taxon>Diphasiastrum</taxon>
    </lineage>
</organism>
<keyword evidence="2" id="KW-1185">Reference proteome</keyword>
<name>A0ACC2D1X1_DIPCM</name>
<dbReference type="Proteomes" id="UP001162992">
    <property type="component" value="Chromosome 7"/>
</dbReference>
<accession>A0ACC2D1X1</accession>
<protein>
    <submittedName>
        <fullName evidence="1">Uncharacterized protein</fullName>
    </submittedName>
</protein>
<comment type="caution">
    <text evidence="1">The sequence shown here is derived from an EMBL/GenBank/DDBJ whole genome shotgun (WGS) entry which is preliminary data.</text>
</comment>
<gene>
    <name evidence="1" type="ORF">O6H91_07G002300</name>
</gene>
<proteinExistence type="predicted"/>
<evidence type="ECO:0000313" key="1">
    <source>
        <dbReference type="EMBL" id="KAJ7548200.1"/>
    </source>
</evidence>
<evidence type="ECO:0000313" key="2">
    <source>
        <dbReference type="Proteomes" id="UP001162992"/>
    </source>
</evidence>
<dbReference type="EMBL" id="CM055098">
    <property type="protein sequence ID" value="KAJ7548200.1"/>
    <property type="molecule type" value="Genomic_DNA"/>
</dbReference>
<sequence length="826" mass="91329">MSAITLSWRWNTLSQLYRRWMLLSYPTPAFSTTVAKVPTSLPFVPKKKPAGVISIRLQNIAKLAATRKAMSVSKIASNIGPNISRDSDISGVSESIHLLCKKGLQKEAMYLLACLEALDEKASCNSYASALKACSKLKTLACGSFVHSLIIDQGLKQDLQLGFHLVEFYIKCGCVRDAQEVFDELRDRDVRTWSSMILAYAKSGRPEKALEVFSQMQRQGITPNEFTYVGVLKACSTLPSLEQGKEVHAQIIKQGLGSHAIVGNTLVDMYSKCGCLIHAREVFDQMSSRNVVSWNAMIGGYAKGGQGEKGLELFEKMQCEGLKPNEVTYVGVLNACASLSDLKKGKEVHSQILLDGFVSNIFVASTLIDMYAKCGSINDARKVFDKMPVRTVVPWTSMIMAYVRDGWSREALELYQQMQKEGTKANEYTYVGLLNSCANLSTLKEGKHIHDEICKRGFGSNVFLGSALVDMYAKCGSIADARTVFDKMPRKDLVAWNAMIAGYAKDGHVNEAFELFEQIPEACLQPNEVTFTGLLSACATLYSLEQVKRVHAQILECGFESSVFLASALVDIYAEHGCIQEARKFFDNIPAKDLILWNSMISGCLKKDLGKEALELFQQMQTEGIEPNEVTFVGLLNACASLLSLKQGSWVHSLVLESQFESNVFVASALVDMYSKCGSLQDARKVFDRIPSRDIIIWSAMVAGYALHGHGLEALQLFGQMQHEGAEFANLNLTCLFSACSHAGLINQGLHYFDSLNRIQTFIFTVEHYGCMIDLLSRAGQLKDAVDMITSMPVQPTVTLWMALLGACQTYHDVEVAEKVLKHVLC</sequence>
<reference evidence="2" key="1">
    <citation type="journal article" date="2024" name="Proc. Natl. Acad. Sci. U.S.A.">
        <title>Extraordinary preservation of gene collinearity over three hundred million years revealed in homosporous lycophytes.</title>
        <authorList>
            <person name="Li C."/>
            <person name="Wickell D."/>
            <person name="Kuo L.Y."/>
            <person name="Chen X."/>
            <person name="Nie B."/>
            <person name="Liao X."/>
            <person name="Peng D."/>
            <person name="Ji J."/>
            <person name="Jenkins J."/>
            <person name="Williams M."/>
            <person name="Shu S."/>
            <person name="Plott C."/>
            <person name="Barry K."/>
            <person name="Rajasekar S."/>
            <person name="Grimwood J."/>
            <person name="Han X."/>
            <person name="Sun S."/>
            <person name="Hou Z."/>
            <person name="He W."/>
            <person name="Dai G."/>
            <person name="Sun C."/>
            <person name="Schmutz J."/>
            <person name="Leebens-Mack J.H."/>
            <person name="Li F.W."/>
            <person name="Wang L."/>
        </authorList>
    </citation>
    <scope>NUCLEOTIDE SEQUENCE [LARGE SCALE GENOMIC DNA]</scope>
    <source>
        <strain evidence="2">cv. PW_Plant_1</strain>
    </source>
</reference>